<dbReference type="Proteomes" id="UP001201812">
    <property type="component" value="Unassembled WGS sequence"/>
</dbReference>
<dbReference type="AlphaFoldDB" id="A0AAD4RDF2"/>
<keyword evidence="2" id="KW-1185">Reference proteome</keyword>
<dbReference type="EMBL" id="JAKKPZ010000001">
    <property type="protein sequence ID" value="KAI1728495.1"/>
    <property type="molecule type" value="Genomic_DNA"/>
</dbReference>
<comment type="caution">
    <text evidence="1">The sequence shown here is derived from an EMBL/GenBank/DDBJ whole genome shotgun (WGS) entry which is preliminary data.</text>
</comment>
<evidence type="ECO:0000313" key="1">
    <source>
        <dbReference type="EMBL" id="KAI1728495.1"/>
    </source>
</evidence>
<proteinExistence type="predicted"/>
<organism evidence="1 2">
    <name type="scientific">Ditylenchus destructor</name>
    <dbReference type="NCBI Taxonomy" id="166010"/>
    <lineage>
        <taxon>Eukaryota</taxon>
        <taxon>Metazoa</taxon>
        <taxon>Ecdysozoa</taxon>
        <taxon>Nematoda</taxon>
        <taxon>Chromadorea</taxon>
        <taxon>Rhabditida</taxon>
        <taxon>Tylenchina</taxon>
        <taxon>Tylenchomorpha</taxon>
        <taxon>Sphaerularioidea</taxon>
        <taxon>Anguinidae</taxon>
        <taxon>Anguininae</taxon>
        <taxon>Ditylenchus</taxon>
    </lineage>
</organism>
<accession>A0AAD4RDF2</accession>
<protein>
    <submittedName>
        <fullName evidence="1">Uncharacterized protein</fullName>
    </submittedName>
</protein>
<evidence type="ECO:0000313" key="2">
    <source>
        <dbReference type="Proteomes" id="UP001201812"/>
    </source>
</evidence>
<reference evidence="1" key="1">
    <citation type="submission" date="2022-01" db="EMBL/GenBank/DDBJ databases">
        <title>Genome Sequence Resource for Two Populations of Ditylenchus destructor, the Migratory Endoparasitic Phytonematode.</title>
        <authorList>
            <person name="Zhang H."/>
            <person name="Lin R."/>
            <person name="Xie B."/>
        </authorList>
    </citation>
    <scope>NUCLEOTIDE SEQUENCE</scope>
    <source>
        <strain evidence="1">BazhouSP</strain>
    </source>
</reference>
<name>A0AAD4RDF2_9BILA</name>
<sequence>MENWRSFTSPIKVSRAMALILHSTAASKRAGGLPQRVALRQGFVGTAKAGSPLFEFLISIGARPGEVAEEVRDKSGKK</sequence>
<gene>
    <name evidence="1" type="ORF">DdX_00683</name>
</gene>